<name>A0ABV9L5I6_9BACT</name>
<gene>
    <name evidence="2" type="ORF">ACFO6W_26440</name>
</gene>
<dbReference type="Proteomes" id="UP001596023">
    <property type="component" value="Unassembled WGS sequence"/>
</dbReference>
<dbReference type="RefSeq" id="WP_380002183.1">
    <property type="nucleotide sequence ID" value="NZ_JBHSGN010000234.1"/>
</dbReference>
<sequence>MKRKFYLLLIWLLVAAGSNAQVTIGSNAEPVKGAILDLKSQAADVNNVTSTTGGLVLPRVQLEAENSVALFFGGTDQSDDVKTLLTGLTVYNLTSTGGFSAGPYNWDGTQWVTFAGAGGTAYVGSSPVTVTGNNIGLITGTANGQVLKWNGTAWVLATDTNTTYTGTAPIAVSAANAISLNDAGVTTVKLADGAVNSAKIADAAVATVDLANNAVTTAKLADNSVTSVKIVDGAVANADLANNAVNSAKIQDGTVALADLADNSVNSAKIVNASIVAADLNAMGATNGQVLKFNGTAWAPAADAQNLTNSTTNTINGTQVQRAALTGDVTAPANSNATTIANNAVTSAKIADGAVATVDLANNAVTTAKLADNSVTSVKIVDGAVANADLANNAVNSAKIQDGTVALADLAANSVNSSKIVDASIVNADIANTTITQGKLIGTGSTAGQVLTSTGAGAAPTWQTPKSSDITGQIVAAGSSAIISNTSALSGTITAIVSGTGVVSTYSVSSTGRTGITGMFLYTGPVTFSGTNSTAGSAHMIIHATTTTTISAGWRVAPY</sequence>
<evidence type="ECO:0000313" key="2">
    <source>
        <dbReference type="EMBL" id="MFC4677223.1"/>
    </source>
</evidence>
<dbReference type="EMBL" id="JBHSGN010000234">
    <property type="protein sequence ID" value="MFC4677223.1"/>
    <property type="molecule type" value="Genomic_DNA"/>
</dbReference>
<feature type="signal peptide" evidence="1">
    <location>
        <begin position="1"/>
        <end position="20"/>
    </location>
</feature>
<comment type="caution">
    <text evidence="2">The sequence shown here is derived from an EMBL/GenBank/DDBJ whole genome shotgun (WGS) entry which is preliminary data.</text>
</comment>
<keyword evidence="3" id="KW-1185">Reference proteome</keyword>
<keyword evidence="1" id="KW-0732">Signal</keyword>
<evidence type="ECO:0000256" key="1">
    <source>
        <dbReference type="SAM" id="SignalP"/>
    </source>
</evidence>
<proteinExistence type="predicted"/>
<evidence type="ECO:0000313" key="3">
    <source>
        <dbReference type="Proteomes" id="UP001596023"/>
    </source>
</evidence>
<protein>
    <submittedName>
        <fullName evidence="2">Beta strand repeat-containing protein</fullName>
    </submittedName>
</protein>
<feature type="chain" id="PRO_5045574042" evidence="1">
    <location>
        <begin position="21"/>
        <end position="559"/>
    </location>
</feature>
<organism evidence="2 3">
    <name type="scientific">Dysgonomonas termitidis</name>
    <dbReference type="NCBI Taxonomy" id="1516126"/>
    <lineage>
        <taxon>Bacteria</taxon>
        <taxon>Pseudomonadati</taxon>
        <taxon>Bacteroidota</taxon>
        <taxon>Bacteroidia</taxon>
        <taxon>Bacteroidales</taxon>
        <taxon>Dysgonomonadaceae</taxon>
        <taxon>Dysgonomonas</taxon>
    </lineage>
</organism>
<reference evidence="3" key="1">
    <citation type="journal article" date="2019" name="Int. J. Syst. Evol. Microbiol.">
        <title>The Global Catalogue of Microorganisms (GCM) 10K type strain sequencing project: providing services to taxonomists for standard genome sequencing and annotation.</title>
        <authorList>
            <consortium name="The Broad Institute Genomics Platform"/>
            <consortium name="The Broad Institute Genome Sequencing Center for Infectious Disease"/>
            <person name="Wu L."/>
            <person name="Ma J."/>
        </authorList>
    </citation>
    <scope>NUCLEOTIDE SEQUENCE [LARGE SCALE GENOMIC DNA]</scope>
    <source>
        <strain evidence="3">CCUG 66188</strain>
    </source>
</reference>
<accession>A0ABV9L5I6</accession>